<keyword evidence="2" id="KW-1185">Reference proteome</keyword>
<evidence type="ECO:0000313" key="2">
    <source>
        <dbReference type="Proteomes" id="UP000678895"/>
    </source>
</evidence>
<gene>
    <name evidence="1" type="ORF">J41TS4_13850</name>
</gene>
<evidence type="ECO:0000313" key="1">
    <source>
        <dbReference type="EMBL" id="GIO41627.1"/>
    </source>
</evidence>
<dbReference type="AlphaFoldDB" id="A0A919XZ16"/>
<organism evidence="1 2">
    <name type="scientific">Paenibacillus apis</name>
    <dbReference type="NCBI Taxonomy" id="1792174"/>
    <lineage>
        <taxon>Bacteria</taxon>
        <taxon>Bacillati</taxon>
        <taxon>Bacillota</taxon>
        <taxon>Bacilli</taxon>
        <taxon>Bacillales</taxon>
        <taxon>Paenibacillaceae</taxon>
        <taxon>Paenibacillus</taxon>
    </lineage>
</organism>
<accession>A0A919XZ16</accession>
<dbReference type="EMBL" id="BORS01000004">
    <property type="protein sequence ID" value="GIO41627.1"/>
    <property type="molecule type" value="Genomic_DNA"/>
</dbReference>
<comment type="caution">
    <text evidence="1">The sequence shown here is derived from an EMBL/GenBank/DDBJ whole genome shotgun (WGS) entry which is preliminary data.</text>
</comment>
<proteinExistence type="predicted"/>
<dbReference type="Proteomes" id="UP000678895">
    <property type="component" value="Unassembled WGS sequence"/>
</dbReference>
<sequence>MLSEKAKEAYTDYLDASIHYCNDNLFDYIGTKLKIDYVITDSMEFNANCSLLPEGSYKLNIRFEVFEKIFKILNTLLYEKNMKFYTIVSGERKYDLKKANIYLELMHHISCRLIIYHELGHIFNGHLDYYNSLSMNQQKLSLFMDSRQNQLLPLESQVLEMDADAFAATRLIGQYTYSPNIKSINDIETTLLKNQLHALLLVIISSCITFSIMGLGYKRESVNHLESKYLPLRTRQDYYVRCVLNAYKVLNNVDLDADLELLDIKFYREVLYNIEQYVNLYHREALGFQEKEIDSSNNRNEMDTALIRHSDFLETF</sequence>
<name>A0A919XZ16_9BACL</name>
<dbReference type="RefSeq" id="WP_301625953.1">
    <property type="nucleotide sequence ID" value="NZ_BORS01000004.1"/>
</dbReference>
<protein>
    <submittedName>
        <fullName evidence="1">Uncharacterized protein</fullName>
    </submittedName>
</protein>
<reference evidence="1" key="1">
    <citation type="submission" date="2021-03" db="EMBL/GenBank/DDBJ databases">
        <title>Antimicrobial resistance genes in bacteria isolated from Japanese honey, and their potential for conferring macrolide and lincosamide resistance in the American foulbrood pathogen Paenibacillus larvae.</title>
        <authorList>
            <person name="Okamoto M."/>
            <person name="Kumagai M."/>
            <person name="Kanamori H."/>
            <person name="Takamatsu D."/>
        </authorList>
    </citation>
    <scope>NUCLEOTIDE SEQUENCE</scope>
    <source>
        <strain evidence="1">J41TS4</strain>
    </source>
</reference>